<evidence type="ECO:0000256" key="6">
    <source>
        <dbReference type="ARBA" id="ARBA00022741"/>
    </source>
</evidence>
<dbReference type="Pfam" id="PF01068">
    <property type="entry name" value="DNA_ligase_A_M"/>
    <property type="match status" value="1"/>
</dbReference>
<dbReference type="RefSeq" id="WP_027288778.1">
    <property type="nucleotide sequence ID" value="NZ_NRRE01000026.1"/>
</dbReference>
<evidence type="ECO:0000256" key="8">
    <source>
        <dbReference type="ARBA" id="ARBA00022840"/>
    </source>
</evidence>
<evidence type="ECO:0000256" key="3">
    <source>
        <dbReference type="ARBA" id="ARBA00022618"/>
    </source>
</evidence>
<keyword evidence="4" id="KW-0235">DNA replication</keyword>
<reference evidence="15" key="2">
    <citation type="journal article" date="2020" name="Microorganisms">
        <title>Osmotic Adaptation and Compatible Solute Biosynthesis of Phototrophic Bacteria as Revealed from Genome Analyses.</title>
        <authorList>
            <person name="Imhoff J.F."/>
            <person name="Rahn T."/>
            <person name="Kunzel S."/>
            <person name="Keller A."/>
            <person name="Neulinger S.C."/>
        </authorList>
    </citation>
    <scope>NUCLEOTIDE SEQUENCE</scope>
    <source>
        <strain evidence="15">DSM 9154</strain>
    </source>
</reference>
<keyword evidence="9" id="KW-0460">Magnesium</keyword>
<dbReference type="PROSITE" id="PS00697">
    <property type="entry name" value="DNA_LIGASE_A1"/>
    <property type="match status" value="1"/>
</dbReference>
<dbReference type="SUPFAM" id="SSF56091">
    <property type="entry name" value="DNA ligase/mRNA capping enzyme, catalytic domain"/>
    <property type="match status" value="1"/>
</dbReference>
<dbReference type="InterPro" id="IPR012310">
    <property type="entry name" value="DNA_ligase_ATP-dep_cent"/>
</dbReference>
<dbReference type="PANTHER" id="PTHR45674">
    <property type="entry name" value="DNA LIGASE 1/3 FAMILY MEMBER"/>
    <property type="match status" value="1"/>
</dbReference>
<dbReference type="Pfam" id="PF04675">
    <property type="entry name" value="DNA_ligase_A_N"/>
    <property type="match status" value="1"/>
</dbReference>
<evidence type="ECO:0000256" key="12">
    <source>
        <dbReference type="ARBA" id="ARBA00023306"/>
    </source>
</evidence>
<accession>A0A934V0C5</accession>
<dbReference type="PANTHER" id="PTHR45674:SF13">
    <property type="entry name" value="DNA LIGASE-RELATED"/>
    <property type="match status" value="1"/>
</dbReference>
<keyword evidence="7" id="KW-0227">DNA damage</keyword>
<name>A0A934V0C5_9PROT</name>
<evidence type="ECO:0000256" key="11">
    <source>
        <dbReference type="ARBA" id="ARBA00023204"/>
    </source>
</evidence>
<dbReference type="Proteomes" id="UP000778970">
    <property type="component" value="Unassembled WGS sequence"/>
</dbReference>
<dbReference type="GO" id="GO:0003910">
    <property type="term" value="F:DNA ligase (ATP) activity"/>
    <property type="evidence" value="ECO:0007669"/>
    <property type="project" value="UniProtKB-EC"/>
</dbReference>
<keyword evidence="3" id="KW-0132">Cell division</keyword>
<dbReference type="Gene3D" id="3.30.470.30">
    <property type="entry name" value="DNA ligase/mRNA capping enzyme"/>
    <property type="match status" value="1"/>
</dbReference>
<evidence type="ECO:0000256" key="5">
    <source>
        <dbReference type="ARBA" id="ARBA00022723"/>
    </source>
</evidence>
<dbReference type="SUPFAM" id="SSF50249">
    <property type="entry name" value="Nucleic acid-binding proteins"/>
    <property type="match status" value="1"/>
</dbReference>
<evidence type="ECO:0000256" key="1">
    <source>
        <dbReference type="ARBA" id="ARBA00012727"/>
    </source>
</evidence>
<dbReference type="GO" id="GO:0006310">
    <property type="term" value="P:DNA recombination"/>
    <property type="evidence" value="ECO:0007669"/>
    <property type="project" value="UniProtKB-KW"/>
</dbReference>
<sequence>MERFAELLDRLVFTASRNAKLRLMGDYFRTTPDPDRGHALAALTGALDFKEAKPGQIRGLVQARVDPVLFEWSYDYVGDLAETTALIWPAQPGANRKPEITEVVARLAETKRAQVPDLIARWLDALEPTERWALLKLITGGLRVGVSERLAKTALSEAFQTELQEIEEVWHGLQPPYEELFAWLEARQGRPEIDTRAAFRPMMLATPLEDQEVDQLEVANYRAEWKWDGIRVQLVAGGGVQRIFSRTGEEITGTFPDVAEAMTFDAVLDGELLVVRDGVVASFNDLQQRLNRKKVTSELLKDYPAYVRVYDILFDQNEDLRGLSFDDRRARLEAFLAREQPARMDASPLLPIDRLDALKELREEACQRGIEGLMLKRKDSTYVAGRPKGPWFKWKRDPLTLDAVLMYAQRGHGKRSSYFSDYTFGTWRPVDDRASDADANKSEVNGWELVPVGKAYFGFTDQELRQLDKWVRDHTVERYGPVRAVDPRLVLEVAFDAVHPSNRHKSGVAMRFPRISRIRWDKPAHEADTLANLEKLVES</sequence>
<dbReference type="NCBIfam" id="TIGR04120">
    <property type="entry name" value="DNA_lig_bact"/>
    <property type="match status" value="1"/>
</dbReference>
<dbReference type="PROSITE" id="PS50160">
    <property type="entry name" value="DNA_LIGASE_A3"/>
    <property type="match status" value="1"/>
</dbReference>
<evidence type="ECO:0000313" key="15">
    <source>
        <dbReference type="EMBL" id="MBK1698082.1"/>
    </source>
</evidence>
<dbReference type="InterPro" id="IPR036599">
    <property type="entry name" value="DNA_ligase_N_sf"/>
</dbReference>
<keyword evidence="11" id="KW-0234">DNA repair</keyword>
<evidence type="ECO:0000256" key="13">
    <source>
        <dbReference type="ARBA" id="ARBA00034003"/>
    </source>
</evidence>
<feature type="domain" description="ATP-dependent DNA ligase family profile" evidence="14">
    <location>
        <begin position="298"/>
        <end position="428"/>
    </location>
</feature>
<reference evidence="15" key="1">
    <citation type="submission" date="2017-08" db="EMBL/GenBank/DDBJ databases">
        <authorList>
            <person name="Imhoff J.F."/>
            <person name="Rahn T."/>
            <person name="Kuenzel S."/>
            <person name="Neulinger S.C."/>
        </authorList>
    </citation>
    <scope>NUCLEOTIDE SEQUENCE</scope>
    <source>
        <strain evidence="15">DSM 9154</strain>
    </source>
</reference>
<dbReference type="Gene3D" id="2.40.50.140">
    <property type="entry name" value="Nucleic acid-binding proteins"/>
    <property type="match status" value="1"/>
</dbReference>
<dbReference type="InterPro" id="IPR012309">
    <property type="entry name" value="DNA_ligase_ATP-dep_C"/>
</dbReference>
<organism evidence="15 16">
    <name type="scientific">Rhodovibrio salinarum</name>
    <dbReference type="NCBI Taxonomy" id="1087"/>
    <lineage>
        <taxon>Bacteria</taxon>
        <taxon>Pseudomonadati</taxon>
        <taxon>Pseudomonadota</taxon>
        <taxon>Alphaproteobacteria</taxon>
        <taxon>Rhodospirillales</taxon>
        <taxon>Rhodovibrionaceae</taxon>
        <taxon>Rhodovibrio</taxon>
    </lineage>
</organism>
<keyword evidence="16" id="KW-1185">Reference proteome</keyword>
<dbReference type="EC" id="6.5.1.1" evidence="1"/>
<evidence type="ECO:0000313" key="16">
    <source>
        <dbReference type="Proteomes" id="UP000778970"/>
    </source>
</evidence>
<evidence type="ECO:0000256" key="4">
    <source>
        <dbReference type="ARBA" id="ARBA00022705"/>
    </source>
</evidence>
<dbReference type="InterPro" id="IPR026333">
    <property type="entry name" value="ATP_dep_DNA_lig_pp_1105_fam"/>
</dbReference>
<keyword evidence="5" id="KW-0479">Metal-binding</keyword>
<evidence type="ECO:0000256" key="10">
    <source>
        <dbReference type="ARBA" id="ARBA00023172"/>
    </source>
</evidence>
<evidence type="ECO:0000256" key="2">
    <source>
        <dbReference type="ARBA" id="ARBA00022598"/>
    </source>
</evidence>
<keyword evidence="8" id="KW-0067">ATP-binding</keyword>
<gene>
    <name evidence="15" type="ORF">CKO21_12610</name>
</gene>
<dbReference type="GO" id="GO:0006260">
    <property type="term" value="P:DNA replication"/>
    <property type="evidence" value="ECO:0007669"/>
    <property type="project" value="UniProtKB-KW"/>
</dbReference>
<dbReference type="InterPro" id="IPR016059">
    <property type="entry name" value="DNA_ligase_ATP-dep_CS"/>
</dbReference>
<dbReference type="GO" id="GO:0006281">
    <property type="term" value="P:DNA repair"/>
    <property type="evidence" value="ECO:0007669"/>
    <property type="project" value="UniProtKB-KW"/>
</dbReference>
<keyword evidence="10" id="KW-0233">DNA recombination</keyword>
<keyword evidence="6" id="KW-0547">Nucleotide-binding</keyword>
<dbReference type="AlphaFoldDB" id="A0A934V0C5"/>
<evidence type="ECO:0000256" key="7">
    <source>
        <dbReference type="ARBA" id="ARBA00022763"/>
    </source>
</evidence>
<dbReference type="GO" id="GO:0003677">
    <property type="term" value="F:DNA binding"/>
    <property type="evidence" value="ECO:0007669"/>
    <property type="project" value="InterPro"/>
</dbReference>
<dbReference type="GO" id="GO:0051301">
    <property type="term" value="P:cell division"/>
    <property type="evidence" value="ECO:0007669"/>
    <property type="project" value="UniProtKB-KW"/>
</dbReference>
<keyword evidence="12" id="KW-0131">Cell cycle</keyword>
<dbReference type="Gene3D" id="1.10.3260.10">
    <property type="entry name" value="DNA ligase, ATP-dependent, N-terminal domain"/>
    <property type="match status" value="1"/>
</dbReference>
<evidence type="ECO:0000259" key="14">
    <source>
        <dbReference type="PROSITE" id="PS50160"/>
    </source>
</evidence>
<comment type="caution">
    <text evidence="15">The sequence shown here is derived from an EMBL/GenBank/DDBJ whole genome shotgun (WGS) entry which is preliminary data.</text>
</comment>
<protein>
    <recommendedName>
        <fullName evidence="1">DNA ligase (ATP)</fullName>
        <ecNumber evidence="1">6.5.1.1</ecNumber>
    </recommendedName>
</protein>
<dbReference type="InterPro" id="IPR050191">
    <property type="entry name" value="ATP-dep_DNA_ligase"/>
</dbReference>
<dbReference type="CDD" id="cd07897">
    <property type="entry name" value="Adenylation_DNA_ligase_Bac1"/>
    <property type="match status" value="1"/>
</dbReference>
<dbReference type="InterPro" id="IPR012308">
    <property type="entry name" value="DNA_ligase_ATP-dep_N"/>
</dbReference>
<comment type="catalytic activity">
    <reaction evidence="13">
        <text>ATP + (deoxyribonucleotide)n-3'-hydroxyl + 5'-phospho-(deoxyribonucleotide)m = (deoxyribonucleotide)n+m + AMP + diphosphate.</text>
        <dbReference type="EC" id="6.5.1.1"/>
    </reaction>
</comment>
<dbReference type="InterPro" id="IPR012340">
    <property type="entry name" value="NA-bd_OB-fold"/>
</dbReference>
<proteinExistence type="predicted"/>
<dbReference type="NCBIfam" id="NF006701">
    <property type="entry name" value="PRK09247.1"/>
    <property type="match status" value="1"/>
</dbReference>
<dbReference type="Pfam" id="PF04679">
    <property type="entry name" value="DNA_ligase_A_C"/>
    <property type="match status" value="1"/>
</dbReference>
<dbReference type="GO" id="GO:0005524">
    <property type="term" value="F:ATP binding"/>
    <property type="evidence" value="ECO:0007669"/>
    <property type="project" value="UniProtKB-KW"/>
</dbReference>
<evidence type="ECO:0000256" key="9">
    <source>
        <dbReference type="ARBA" id="ARBA00022842"/>
    </source>
</evidence>
<dbReference type="CDD" id="cd07972">
    <property type="entry name" value="OBF_DNA_ligase_Arch_LigB"/>
    <property type="match status" value="1"/>
</dbReference>
<dbReference type="EMBL" id="NRRE01000026">
    <property type="protein sequence ID" value="MBK1698082.1"/>
    <property type="molecule type" value="Genomic_DNA"/>
</dbReference>
<keyword evidence="2 15" id="KW-0436">Ligase</keyword>
<dbReference type="GO" id="GO:0046872">
    <property type="term" value="F:metal ion binding"/>
    <property type="evidence" value="ECO:0007669"/>
    <property type="project" value="UniProtKB-KW"/>
</dbReference>